<dbReference type="InterPro" id="IPR035986">
    <property type="entry name" value="PKD_dom_sf"/>
</dbReference>
<dbReference type="InterPro" id="IPR029865">
    <property type="entry name" value="KIAA0319-like"/>
</dbReference>
<dbReference type="Gene3D" id="2.60.40.10">
    <property type="entry name" value="Immunoglobulins"/>
    <property type="match status" value="5"/>
</dbReference>
<dbReference type="PANTHER" id="PTHR46182">
    <property type="entry name" value="FI19480P1"/>
    <property type="match status" value="1"/>
</dbReference>
<keyword evidence="5 8" id="KW-1133">Transmembrane helix</keyword>
<keyword evidence="4" id="KW-0677">Repeat</keyword>
<keyword evidence="12" id="KW-1185">Reference proteome</keyword>
<dbReference type="SUPFAM" id="SSF49299">
    <property type="entry name" value="PKD domain"/>
    <property type="match status" value="4"/>
</dbReference>
<evidence type="ECO:0000256" key="2">
    <source>
        <dbReference type="ARBA" id="ARBA00022475"/>
    </source>
</evidence>
<feature type="domain" description="PKD/Chitinase" evidence="10">
    <location>
        <begin position="649"/>
        <end position="740"/>
    </location>
</feature>
<dbReference type="Pfam" id="PF23597">
    <property type="entry name" value="KIAA0319_N"/>
    <property type="match status" value="1"/>
</dbReference>
<evidence type="ECO:0000256" key="9">
    <source>
        <dbReference type="SAM" id="SignalP"/>
    </source>
</evidence>
<feature type="domain" description="PKD/Chitinase" evidence="10">
    <location>
        <begin position="459"/>
        <end position="549"/>
    </location>
</feature>
<feature type="domain" description="PKD/Chitinase" evidence="10">
    <location>
        <begin position="363"/>
        <end position="453"/>
    </location>
</feature>
<evidence type="ECO:0000259" key="10">
    <source>
        <dbReference type="SMART" id="SM00089"/>
    </source>
</evidence>
<feature type="signal peptide" evidence="9">
    <location>
        <begin position="1"/>
        <end position="27"/>
    </location>
</feature>
<evidence type="ECO:0000256" key="8">
    <source>
        <dbReference type="SAM" id="Phobius"/>
    </source>
</evidence>
<protein>
    <recommendedName>
        <fullName evidence="10">PKD/Chitinase domain-containing protein</fullName>
    </recommendedName>
</protein>
<keyword evidence="3 8" id="KW-0812">Transmembrane</keyword>
<keyword evidence="2" id="KW-1003">Cell membrane</keyword>
<keyword evidence="9" id="KW-0732">Signal</keyword>
<gene>
    <name evidence="11" type="ORF">RUM44_009236</name>
</gene>
<proteinExistence type="predicted"/>
<evidence type="ECO:0000256" key="4">
    <source>
        <dbReference type="ARBA" id="ARBA00022737"/>
    </source>
</evidence>
<dbReference type="InterPro" id="IPR013980">
    <property type="entry name" value="MANSC_dom"/>
</dbReference>
<evidence type="ECO:0000256" key="6">
    <source>
        <dbReference type="ARBA" id="ARBA00023136"/>
    </source>
</evidence>
<dbReference type="SMART" id="SM00089">
    <property type="entry name" value="PKD"/>
    <property type="match status" value="4"/>
</dbReference>
<dbReference type="EMBL" id="JAWJWF010000045">
    <property type="protein sequence ID" value="KAK6626759.1"/>
    <property type="molecule type" value="Genomic_DNA"/>
</dbReference>
<dbReference type="CDD" id="cd00146">
    <property type="entry name" value="PKD"/>
    <property type="match status" value="3"/>
</dbReference>
<dbReference type="PANTHER" id="PTHR46182:SF2">
    <property type="entry name" value="FI19480P1"/>
    <property type="match status" value="1"/>
</dbReference>
<dbReference type="InterPro" id="IPR022409">
    <property type="entry name" value="PKD/Chitinase_dom"/>
</dbReference>
<dbReference type="Proteomes" id="UP001359485">
    <property type="component" value="Unassembled WGS sequence"/>
</dbReference>
<feature type="transmembrane region" description="Helical" evidence="8">
    <location>
        <begin position="883"/>
        <end position="908"/>
    </location>
</feature>
<comment type="caution">
    <text evidence="11">The sequence shown here is derived from an EMBL/GenBank/DDBJ whole genome shotgun (WGS) entry which is preliminary data.</text>
</comment>
<dbReference type="Pfam" id="PF22352">
    <property type="entry name" value="K319L-like_PKD"/>
    <property type="match status" value="5"/>
</dbReference>
<evidence type="ECO:0000256" key="5">
    <source>
        <dbReference type="ARBA" id="ARBA00022989"/>
    </source>
</evidence>
<dbReference type="Pfam" id="PF23620">
    <property type="entry name" value="KIAA0319"/>
    <property type="match status" value="1"/>
</dbReference>
<evidence type="ECO:0000313" key="12">
    <source>
        <dbReference type="Proteomes" id="UP001359485"/>
    </source>
</evidence>
<evidence type="ECO:0000256" key="7">
    <source>
        <dbReference type="ARBA" id="ARBA00023180"/>
    </source>
</evidence>
<evidence type="ECO:0000256" key="3">
    <source>
        <dbReference type="ARBA" id="ARBA00022692"/>
    </source>
</evidence>
<sequence>MWGTEFIVGALRVFIFSALTVIRPCHAGYTDLDLSASDLNPVDLKDDTISTRMCPKVYPILRRYLPRRKENAGDYEHKAEIHNIGECLDACCLDKKCNVVFMHETKCFNVQCISNYDCLPVFTPEQKFENTRMILVAPVGTEDWSDTFHAAATEDEYSAKDEEAPILSPNYFVPGRACEIGVAMSCGKNEICESITGASSRSRSGVCQCKENYYRNETGFCVSKLGEQSALNIDLGESSFSQTTKQSSEAEQTSSKPIKPLVVSVVSKVVRLPENEVTLSAYTVPSEQKGQHFTFSWNLLGQPEGASTVVKTEHTGGTLKLSHLIEGIYKFKVTVTDPGTNSFGETVTNVTVLPQNRINKPPVVIITPSSQTIKLPNTVAVLDGSPSYDDDKIISWHWELQSGPLNYQPVLGDSLTLQLKDLVIPGNYTFKLTVEDSNHVTNSTTGNITVVKETDYPPEANAGNDVIVYLPANNITLNGSMSADDRGIVSWEWTKSRSDQDKAVDMQNTRTPYLELSNLEEGIYTFVLKVTDSSGQSSSSEVHVFVKPPTNKPPIANAGVDHVVSLPRTWVQLDASGSTDDIKIQSYTWQQLSGPNKAVLIPFNASKSNATELTKGKYEFQVTVVDSNGNSASDSVMVTVNQNENAAPKANAGGDQTIILPMSLVTLNGSSSSDDWAIKKWEWTREASSLALGRIIGDSDKTPVLQLTDLIPGRYVFKLKVSDGQGLSGEDTVSIIVKPDPYLMQLVELTLNIEGSALTVSQEKSLEAKLALLLRNAVIHVRELRREPNTGRAILVFYVGKQGDKAVWPGPQVVKLLKQKLQQDSSLLELSMANIQTAVCQNNCSGHGTCDQSTRQCLCEAFWMQNLVREYFGDGDSNCDWSILYVIIVLFTGLFVTAGCSWGLICLIQKPFHRPRKRQRYSLIDDGEEATMRVLNKSVMVSESESDSDVLFNARDKSGQDVRNGKRVRNGFVKLGKRIKT</sequence>
<accession>A0ABR1AS41</accession>
<feature type="domain" description="PKD/Chitinase" evidence="10">
    <location>
        <begin position="555"/>
        <end position="643"/>
    </location>
</feature>
<name>A0ABR1AS41_POLSC</name>
<dbReference type="InterPro" id="IPR056502">
    <property type="entry name" value="KIAA0319-like_C"/>
</dbReference>
<dbReference type="InterPro" id="IPR013783">
    <property type="entry name" value="Ig-like_fold"/>
</dbReference>
<reference evidence="11 12" key="1">
    <citation type="submission" date="2023-09" db="EMBL/GenBank/DDBJ databases">
        <title>Genomes of two closely related lineages of the louse Polyplax serrata with different host specificities.</title>
        <authorList>
            <person name="Martinu J."/>
            <person name="Tarabai H."/>
            <person name="Stefka J."/>
            <person name="Hypsa V."/>
        </authorList>
    </citation>
    <scope>NUCLEOTIDE SEQUENCE [LARGE SCALE GENOMIC DNA]</scope>
    <source>
        <strain evidence="11">98ZLc_SE</strain>
    </source>
</reference>
<organism evidence="11 12">
    <name type="scientific">Polyplax serrata</name>
    <name type="common">Common mouse louse</name>
    <dbReference type="NCBI Taxonomy" id="468196"/>
    <lineage>
        <taxon>Eukaryota</taxon>
        <taxon>Metazoa</taxon>
        <taxon>Ecdysozoa</taxon>
        <taxon>Arthropoda</taxon>
        <taxon>Hexapoda</taxon>
        <taxon>Insecta</taxon>
        <taxon>Pterygota</taxon>
        <taxon>Neoptera</taxon>
        <taxon>Paraneoptera</taxon>
        <taxon>Psocodea</taxon>
        <taxon>Troctomorpha</taxon>
        <taxon>Phthiraptera</taxon>
        <taxon>Anoplura</taxon>
        <taxon>Polyplacidae</taxon>
        <taxon>Polyplax</taxon>
    </lineage>
</organism>
<comment type="subcellular location">
    <subcellularLocation>
        <location evidence="1">Cell membrane</location>
    </subcellularLocation>
</comment>
<evidence type="ECO:0000313" key="11">
    <source>
        <dbReference type="EMBL" id="KAK6626759.1"/>
    </source>
</evidence>
<keyword evidence="6 8" id="KW-0472">Membrane</keyword>
<feature type="chain" id="PRO_5047129664" description="PKD/Chitinase domain-containing protein" evidence="9">
    <location>
        <begin position="28"/>
        <end position="981"/>
    </location>
</feature>
<evidence type="ECO:0000256" key="1">
    <source>
        <dbReference type="ARBA" id="ARBA00004236"/>
    </source>
</evidence>
<keyword evidence="7" id="KW-0325">Glycoprotein</keyword>